<proteinExistence type="predicted"/>
<accession>A0A364JUF4</accession>
<reference evidence="2 3" key="1">
    <citation type="submission" date="2018-06" db="EMBL/GenBank/DDBJ databases">
        <title>Genomic Encyclopedia of Type Strains, Phase IV (KMG-IV): sequencing the most valuable type-strain genomes for metagenomic binning, comparative biology and taxonomic classification.</title>
        <authorList>
            <person name="Goeker M."/>
        </authorList>
    </citation>
    <scope>NUCLEOTIDE SEQUENCE [LARGE SCALE GENOMIC DNA]</scope>
    <source>
        <strain evidence="2 3">DSM 26720</strain>
    </source>
</reference>
<sequence>MAEVFHSAVHTRKKRVSPFKSGKDGCNNAGLRFWLAVIRWRSAVPN</sequence>
<dbReference type="EMBL" id="QLMK01000007">
    <property type="protein sequence ID" value="RAK28106.1"/>
    <property type="molecule type" value="Genomic_DNA"/>
</dbReference>
<comment type="caution">
    <text evidence="2">The sequence shown here is derived from an EMBL/GenBank/DDBJ whole genome shotgun (WGS) entry which is preliminary data.</text>
</comment>
<gene>
    <name evidence="2" type="ORF">C7374_1075</name>
</gene>
<protein>
    <submittedName>
        <fullName evidence="2">Uncharacterized protein</fullName>
    </submittedName>
</protein>
<evidence type="ECO:0000256" key="1">
    <source>
        <dbReference type="SAM" id="MobiDB-lite"/>
    </source>
</evidence>
<dbReference type="Proteomes" id="UP000249453">
    <property type="component" value="Unassembled WGS sequence"/>
</dbReference>
<dbReference type="AlphaFoldDB" id="A0A364JUF4"/>
<evidence type="ECO:0000313" key="3">
    <source>
        <dbReference type="Proteomes" id="UP000249453"/>
    </source>
</evidence>
<name>A0A364JUF4_9HYPH</name>
<keyword evidence="3" id="KW-1185">Reference proteome</keyword>
<feature type="region of interest" description="Disordered" evidence="1">
    <location>
        <begin position="1"/>
        <end position="21"/>
    </location>
</feature>
<dbReference type="RefSeq" id="WP_158527827.1">
    <property type="nucleotide sequence ID" value="NZ_JBHEEY010000007.1"/>
</dbReference>
<evidence type="ECO:0000313" key="2">
    <source>
        <dbReference type="EMBL" id="RAK28106.1"/>
    </source>
</evidence>
<organism evidence="2 3">
    <name type="scientific">Falsochrobactrum ovis</name>
    <dbReference type="NCBI Taxonomy" id="1293442"/>
    <lineage>
        <taxon>Bacteria</taxon>
        <taxon>Pseudomonadati</taxon>
        <taxon>Pseudomonadota</taxon>
        <taxon>Alphaproteobacteria</taxon>
        <taxon>Hyphomicrobiales</taxon>
        <taxon>Brucellaceae</taxon>
        <taxon>Falsochrobactrum</taxon>
    </lineage>
</organism>